<dbReference type="Gene3D" id="3.40.1160.10">
    <property type="entry name" value="Acetylglutamate kinase-like"/>
    <property type="match status" value="1"/>
</dbReference>
<name>A0AAW9S5X4_9BACT</name>
<evidence type="ECO:0000256" key="8">
    <source>
        <dbReference type="ARBA" id="ARBA00048141"/>
    </source>
</evidence>
<reference evidence="11 12" key="1">
    <citation type="submission" date="2024-04" db="EMBL/GenBank/DDBJ databases">
        <title>Novel genus in family Flammeovirgaceae.</title>
        <authorList>
            <person name="Nguyen T.H."/>
            <person name="Vuong T.Q."/>
            <person name="Le H."/>
            <person name="Kim S.-G."/>
        </authorList>
    </citation>
    <scope>NUCLEOTIDE SEQUENCE [LARGE SCALE GENOMIC DNA]</scope>
    <source>
        <strain evidence="11 12">JCM 23209</strain>
    </source>
</reference>
<protein>
    <recommendedName>
        <fullName evidence="9">Acetylglutamate kinase</fullName>
        <ecNumber evidence="9">2.7.2.8</ecNumber>
    </recommendedName>
    <alternativeName>
        <fullName evidence="9">N-acetyl-L-glutamate 5-phosphotransferase</fullName>
    </alternativeName>
    <alternativeName>
        <fullName evidence="9">NAG kinase</fullName>
        <shortName evidence="9">NAGK</shortName>
    </alternativeName>
</protein>
<evidence type="ECO:0000256" key="7">
    <source>
        <dbReference type="ARBA" id="ARBA00022840"/>
    </source>
</evidence>
<dbReference type="InterPro" id="IPR037528">
    <property type="entry name" value="ArgB"/>
</dbReference>
<dbReference type="EC" id="2.7.2.8" evidence="9"/>
<evidence type="ECO:0000256" key="5">
    <source>
        <dbReference type="ARBA" id="ARBA00022741"/>
    </source>
</evidence>
<feature type="site" description="Transition state stabilizer" evidence="9">
    <location>
        <position position="223"/>
    </location>
</feature>
<accession>A0AAW9S5X4</accession>
<keyword evidence="2 9" id="KW-0055">Arginine biosynthesis</keyword>
<dbReference type="Pfam" id="PF00696">
    <property type="entry name" value="AA_kinase"/>
    <property type="match status" value="1"/>
</dbReference>
<gene>
    <name evidence="9 11" type="primary">argB</name>
    <name evidence="11" type="ORF">AAG747_02610</name>
</gene>
<dbReference type="InterPro" id="IPR004662">
    <property type="entry name" value="AcgluKinase_fam"/>
</dbReference>
<dbReference type="InterPro" id="IPR001048">
    <property type="entry name" value="Asp/Glu/Uridylate_kinase"/>
</dbReference>
<dbReference type="PANTHER" id="PTHR23342">
    <property type="entry name" value="N-ACETYLGLUTAMATE SYNTHASE"/>
    <property type="match status" value="1"/>
</dbReference>
<comment type="pathway">
    <text evidence="1 9">Amino-acid biosynthesis; L-arginine biosynthesis; N(2)-acetyl-L-ornithine from L-glutamate: step 2/4.</text>
</comment>
<feature type="binding site" evidence="9">
    <location>
        <position position="157"/>
    </location>
    <ligand>
        <name>substrate</name>
    </ligand>
</feature>
<dbReference type="AlphaFoldDB" id="A0AAW9S5X4"/>
<keyword evidence="3 9" id="KW-0028">Amino-acid biosynthesis</keyword>
<evidence type="ECO:0000313" key="11">
    <source>
        <dbReference type="EMBL" id="MEN7546783.1"/>
    </source>
</evidence>
<dbReference type="PANTHER" id="PTHR23342:SF0">
    <property type="entry name" value="N-ACETYLGLUTAMATE SYNTHASE, MITOCHONDRIAL"/>
    <property type="match status" value="1"/>
</dbReference>
<feature type="domain" description="Aspartate/glutamate/uridylate kinase" evidence="10">
    <location>
        <begin position="4"/>
        <end position="241"/>
    </location>
</feature>
<keyword evidence="6 9" id="KW-0418">Kinase</keyword>
<feature type="binding site" evidence="9">
    <location>
        <begin position="40"/>
        <end position="41"/>
    </location>
    <ligand>
        <name>substrate</name>
    </ligand>
</feature>
<dbReference type="GO" id="GO:0042450">
    <property type="term" value="P:L-arginine biosynthetic process via ornithine"/>
    <property type="evidence" value="ECO:0007669"/>
    <property type="project" value="UniProtKB-UniRule"/>
</dbReference>
<comment type="function">
    <text evidence="9">Catalyzes the ATP-dependent phosphorylation of N-acetyl-L-glutamate.</text>
</comment>
<evidence type="ECO:0000256" key="4">
    <source>
        <dbReference type="ARBA" id="ARBA00022679"/>
    </source>
</evidence>
<keyword evidence="12" id="KW-1185">Reference proteome</keyword>
<evidence type="ECO:0000256" key="3">
    <source>
        <dbReference type="ARBA" id="ARBA00022605"/>
    </source>
</evidence>
<comment type="caution">
    <text evidence="11">The sequence shown here is derived from an EMBL/GenBank/DDBJ whole genome shotgun (WGS) entry which is preliminary data.</text>
</comment>
<dbReference type="CDD" id="cd04238">
    <property type="entry name" value="AAK_NAGK-like"/>
    <property type="match status" value="1"/>
</dbReference>
<evidence type="ECO:0000256" key="9">
    <source>
        <dbReference type="HAMAP-Rule" id="MF_00082"/>
    </source>
</evidence>
<dbReference type="EMBL" id="JBDKWZ010000001">
    <property type="protein sequence ID" value="MEN7546783.1"/>
    <property type="molecule type" value="Genomic_DNA"/>
</dbReference>
<dbReference type="HAMAP" id="MF_00082">
    <property type="entry name" value="ArgB"/>
    <property type="match status" value="1"/>
</dbReference>
<comment type="catalytic activity">
    <reaction evidence="8 9">
        <text>N-acetyl-L-glutamate + ATP = N-acetyl-L-glutamyl 5-phosphate + ADP</text>
        <dbReference type="Rhea" id="RHEA:14629"/>
        <dbReference type="ChEBI" id="CHEBI:30616"/>
        <dbReference type="ChEBI" id="CHEBI:44337"/>
        <dbReference type="ChEBI" id="CHEBI:57936"/>
        <dbReference type="ChEBI" id="CHEBI:456216"/>
        <dbReference type="EC" id="2.7.2.8"/>
    </reaction>
</comment>
<dbReference type="PIRSF" id="PIRSF000728">
    <property type="entry name" value="NAGK"/>
    <property type="match status" value="1"/>
</dbReference>
<evidence type="ECO:0000256" key="1">
    <source>
        <dbReference type="ARBA" id="ARBA00004828"/>
    </source>
</evidence>
<dbReference type="GO" id="GO:0003991">
    <property type="term" value="F:acetylglutamate kinase activity"/>
    <property type="evidence" value="ECO:0007669"/>
    <property type="project" value="UniProtKB-UniRule"/>
</dbReference>
<dbReference type="Proteomes" id="UP001403385">
    <property type="component" value="Unassembled WGS sequence"/>
</dbReference>
<dbReference type="GO" id="GO:0005737">
    <property type="term" value="C:cytoplasm"/>
    <property type="evidence" value="ECO:0007669"/>
    <property type="project" value="UniProtKB-SubCell"/>
</dbReference>
<comment type="subcellular location">
    <subcellularLocation>
        <location evidence="9">Cytoplasm</location>
    </subcellularLocation>
</comment>
<dbReference type="InterPro" id="IPR036393">
    <property type="entry name" value="AceGlu_kinase-like_sf"/>
</dbReference>
<dbReference type="SUPFAM" id="SSF53633">
    <property type="entry name" value="Carbamate kinase-like"/>
    <property type="match status" value="1"/>
</dbReference>
<keyword evidence="9" id="KW-0963">Cytoplasm</keyword>
<dbReference type="NCBIfam" id="TIGR00761">
    <property type="entry name" value="argB"/>
    <property type="match status" value="1"/>
</dbReference>
<evidence type="ECO:0000256" key="6">
    <source>
        <dbReference type="ARBA" id="ARBA00022777"/>
    </source>
</evidence>
<keyword evidence="7 9" id="KW-0067">ATP-binding</keyword>
<proteinExistence type="inferred from homology"/>
<keyword evidence="5 9" id="KW-0547">Nucleotide-binding</keyword>
<dbReference type="RefSeq" id="WP_346819565.1">
    <property type="nucleotide sequence ID" value="NZ_JBDKWZ010000001.1"/>
</dbReference>
<sequence>MEKIHIIKIGGNIIDNPERLNTFLKDFAVIPGKKVLVHGGGKIASDLSLTLGISPKLIDGRRVTDADSLKVVTMVYGGLINKNVVAQLQAHQCNAIGLTGADGNIIQAHKRVHPQIDYGFVGDIDKVDGEKLDVFLKGGFVPVFAALTHDQQGTMLNTNADTIAAQLAIALSGFYQTELVYCFEKKGVLKSIDNENSVIRQLDETAYQHLKQEGVIAAGMIPKLDNAFETLHKGVHSVIIGKAEDLLHSITENDVLGTLLQGPVKQ</sequence>
<evidence type="ECO:0000256" key="2">
    <source>
        <dbReference type="ARBA" id="ARBA00022571"/>
    </source>
</evidence>
<feature type="site" description="Transition state stabilizer" evidence="9">
    <location>
        <position position="8"/>
    </location>
</feature>
<evidence type="ECO:0000259" key="10">
    <source>
        <dbReference type="Pfam" id="PF00696"/>
    </source>
</evidence>
<evidence type="ECO:0000313" key="12">
    <source>
        <dbReference type="Proteomes" id="UP001403385"/>
    </source>
</evidence>
<feature type="binding site" evidence="9">
    <location>
        <position position="62"/>
    </location>
    <ligand>
        <name>substrate</name>
    </ligand>
</feature>
<keyword evidence="4 9" id="KW-0808">Transferase</keyword>
<comment type="similarity">
    <text evidence="9">Belongs to the acetylglutamate kinase family. ArgB subfamily.</text>
</comment>
<dbReference type="GO" id="GO:0005524">
    <property type="term" value="F:ATP binding"/>
    <property type="evidence" value="ECO:0007669"/>
    <property type="project" value="UniProtKB-UniRule"/>
</dbReference>
<organism evidence="11 12">
    <name type="scientific">Rapidithrix thailandica</name>
    <dbReference type="NCBI Taxonomy" id="413964"/>
    <lineage>
        <taxon>Bacteria</taxon>
        <taxon>Pseudomonadati</taxon>
        <taxon>Bacteroidota</taxon>
        <taxon>Cytophagia</taxon>
        <taxon>Cytophagales</taxon>
        <taxon>Flammeovirgaceae</taxon>
        <taxon>Rapidithrix</taxon>
    </lineage>
</organism>